<feature type="region of interest" description="Disordered" evidence="1">
    <location>
        <begin position="93"/>
        <end position="138"/>
    </location>
</feature>
<dbReference type="EMBL" id="DF977497">
    <property type="protein sequence ID" value="GAP90734.2"/>
    <property type="molecule type" value="Genomic_DNA"/>
</dbReference>
<feature type="region of interest" description="Disordered" evidence="1">
    <location>
        <begin position="303"/>
        <end position="326"/>
    </location>
</feature>
<dbReference type="Proteomes" id="UP000054516">
    <property type="component" value="Unassembled WGS sequence"/>
</dbReference>
<gene>
    <name evidence="2" type="ORF">SAMD00023353_5200720</name>
</gene>
<dbReference type="STRING" id="77044.A0A1W2TQL1"/>
<reference evidence="2" key="1">
    <citation type="submission" date="2016-03" db="EMBL/GenBank/DDBJ databases">
        <title>Draft genome sequence of Rosellinia necatrix.</title>
        <authorList>
            <person name="Kanematsu S."/>
        </authorList>
    </citation>
    <scope>NUCLEOTIDE SEQUENCE [LARGE SCALE GENOMIC DNA]</scope>
    <source>
        <strain evidence="2">W97</strain>
    </source>
</reference>
<keyword evidence="3" id="KW-1185">Reference proteome</keyword>
<feature type="region of interest" description="Disordered" evidence="1">
    <location>
        <begin position="232"/>
        <end position="266"/>
    </location>
</feature>
<feature type="region of interest" description="Disordered" evidence="1">
    <location>
        <begin position="1"/>
        <end position="40"/>
    </location>
</feature>
<evidence type="ECO:0000313" key="3">
    <source>
        <dbReference type="Proteomes" id="UP000054516"/>
    </source>
</evidence>
<feature type="compositionally biased region" description="Low complexity" evidence="1">
    <location>
        <begin position="241"/>
        <end position="251"/>
    </location>
</feature>
<dbReference type="OMA" id="PTREWYL"/>
<organism evidence="2">
    <name type="scientific">Rosellinia necatrix</name>
    <name type="common">White root-rot fungus</name>
    <dbReference type="NCBI Taxonomy" id="77044"/>
    <lineage>
        <taxon>Eukaryota</taxon>
        <taxon>Fungi</taxon>
        <taxon>Dikarya</taxon>
        <taxon>Ascomycota</taxon>
        <taxon>Pezizomycotina</taxon>
        <taxon>Sordariomycetes</taxon>
        <taxon>Xylariomycetidae</taxon>
        <taxon>Xylariales</taxon>
        <taxon>Xylariaceae</taxon>
        <taxon>Rosellinia</taxon>
    </lineage>
</organism>
<accession>A0A1W2TQL1</accession>
<sequence length="627" mass="70758">MDLDKNKLADQSPDKPRANGYVNHIESPIQPRIDASAKPLDDNRWKRGTIKHRHTLPLYKIPIRQKHVVTSSIETRLEEHRSRGDNIEKMAAPKEAPLHPMTEDAQSPDAKETTRLHDTAEAEPRPHRMPIPAQLGGRQAVQNSKRFIEIWEAKLRLRLEQVLDQSTEEEYTVNVTRGKGPGEHIILIMTASPLTNEVKQQLQTSKSEMLPSDLKATTTILFREGRVELLTEPGMPPERVSSMSSDDSCTSAKNAGPSERPAIGDSVGWDNESATLGPLLQIGRKFYRLVCWHLFDDKNINREWSKPQPPPDLRTEHPSLTDSHHNGCTNKRMIIGNLAAYSGLMYKTSRPSVSIRTDNNTHVVTDWALVDSTKGEEILRPNIVRFRYDGSDSVYDQEVTQFEEPTSFIQKCGELVPLVYSVGRTSGFTTGQLGLTPGTYRLHKQQKTRNWIVENYGDTTEQEWIRAGMGVPGDSGAGVFSYGKNELLGQVWGRNRYTKKYKEPRVTYFTAMADICADICDRLPTSDPVQLPTMASIDSNVQPRRPSIGHDASLGLDYLTASVPIRPELYDTDLYDYAPNQSPENNRRSAAKLSRSRPTAWRVPLLKRLPACKPMQRWAMVIHARTI</sequence>
<proteinExistence type="predicted"/>
<protein>
    <submittedName>
        <fullName evidence="2">Putative DNA polymerase epsilon subunit 1</fullName>
    </submittedName>
</protein>
<dbReference type="AlphaFoldDB" id="A0A1W2TQL1"/>
<feature type="compositionally biased region" description="Basic and acidic residues" evidence="1">
    <location>
        <begin position="1"/>
        <end position="17"/>
    </location>
</feature>
<evidence type="ECO:0000256" key="1">
    <source>
        <dbReference type="SAM" id="MobiDB-lite"/>
    </source>
</evidence>
<dbReference type="OrthoDB" id="5242988at2759"/>
<name>A0A1W2TQL1_ROSNE</name>
<evidence type="ECO:0000313" key="2">
    <source>
        <dbReference type="EMBL" id="GAP90734.2"/>
    </source>
</evidence>
<feature type="compositionally biased region" description="Basic and acidic residues" evidence="1">
    <location>
        <begin position="313"/>
        <end position="325"/>
    </location>
</feature>
<feature type="compositionally biased region" description="Basic and acidic residues" evidence="1">
    <location>
        <begin position="109"/>
        <end position="126"/>
    </location>
</feature>